<evidence type="ECO:0000256" key="2">
    <source>
        <dbReference type="ARBA" id="ARBA00023125"/>
    </source>
</evidence>
<dbReference type="SMART" id="SM00342">
    <property type="entry name" value="HTH_ARAC"/>
    <property type="match status" value="1"/>
</dbReference>
<proteinExistence type="predicted"/>
<dbReference type="PANTHER" id="PTHR43280:SF10">
    <property type="entry name" value="REGULATORY PROTEIN POCR"/>
    <property type="match status" value="1"/>
</dbReference>
<dbReference type="Gene3D" id="1.10.10.60">
    <property type="entry name" value="Homeodomain-like"/>
    <property type="match status" value="2"/>
</dbReference>
<dbReference type="EMBL" id="LYPA01000080">
    <property type="protein sequence ID" value="OBR62448.1"/>
    <property type="molecule type" value="Genomic_DNA"/>
</dbReference>
<keyword evidence="7" id="KW-1185">Reference proteome</keyword>
<dbReference type="SUPFAM" id="SSF46689">
    <property type="entry name" value="Homeodomain-like"/>
    <property type="match status" value="1"/>
</dbReference>
<dbReference type="GO" id="GO:0003700">
    <property type="term" value="F:DNA-binding transcription factor activity"/>
    <property type="evidence" value="ECO:0007669"/>
    <property type="project" value="InterPro"/>
</dbReference>
<gene>
    <name evidence="6" type="ORF">A7K91_02200</name>
</gene>
<dbReference type="InterPro" id="IPR009057">
    <property type="entry name" value="Homeodomain-like_sf"/>
</dbReference>
<protein>
    <recommendedName>
        <fullName evidence="5">HTH araC/xylS-type domain-containing protein</fullName>
    </recommendedName>
</protein>
<name>A0A1A5YA52_9BACL</name>
<evidence type="ECO:0000256" key="1">
    <source>
        <dbReference type="ARBA" id="ARBA00023015"/>
    </source>
</evidence>
<dbReference type="PROSITE" id="PS01124">
    <property type="entry name" value="HTH_ARAC_FAMILY_2"/>
    <property type="match status" value="1"/>
</dbReference>
<evidence type="ECO:0000256" key="4">
    <source>
        <dbReference type="SAM" id="Phobius"/>
    </source>
</evidence>
<dbReference type="InterPro" id="IPR018060">
    <property type="entry name" value="HTH_AraC"/>
</dbReference>
<reference evidence="6 7" key="1">
    <citation type="submission" date="2016-05" db="EMBL/GenBank/DDBJ databases">
        <title>Paenibacillus oryzae. sp. nov., isolated from the rice root.</title>
        <authorList>
            <person name="Zhang J."/>
            <person name="Zhang X."/>
        </authorList>
    </citation>
    <scope>NUCLEOTIDE SEQUENCE [LARGE SCALE GENOMIC DNA]</scope>
    <source>
        <strain evidence="6 7">1DrF-4</strain>
    </source>
</reference>
<evidence type="ECO:0000313" key="7">
    <source>
        <dbReference type="Proteomes" id="UP000092024"/>
    </source>
</evidence>
<feature type="transmembrane region" description="Helical" evidence="4">
    <location>
        <begin position="12"/>
        <end position="37"/>
    </location>
</feature>
<keyword evidence="4" id="KW-1133">Transmembrane helix</keyword>
<dbReference type="InterPro" id="IPR020449">
    <property type="entry name" value="Tscrpt_reg_AraC-type_HTH"/>
</dbReference>
<dbReference type="PANTHER" id="PTHR43280">
    <property type="entry name" value="ARAC-FAMILY TRANSCRIPTIONAL REGULATOR"/>
    <property type="match status" value="1"/>
</dbReference>
<dbReference type="Pfam" id="PF12833">
    <property type="entry name" value="HTH_18"/>
    <property type="match status" value="1"/>
</dbReference>
<keyword evidence="1" id="KW-0805">Transcription regulation</keyword>
<evidence type="ECO:0000256" key="3">
    <source>
        <dbReference type="ARBA" id="ARBA00023163"/>
    </source>
</evidence>
<dbReference type="GO" id="GO:0043565">
    <property type="term" value="F:sequence-specific DNA binding"/>
    <property type="evidence" value="ECO:0007669"/>
    <property type="project" value="InterPro"/>
</dbReference>
<feature type="transmembrane region" description="Helical" evidence="4">
    <location>
        <begin position="308"/>
        <end position="330"/>
    </location>
</feature>
<dbReference type="OrthoDB" id="2503690at2"/>
<organism evidence="6 7">
    <name type="scientific">Paenibacillus oryzae</name>
    <dbReference type="NCBI Taxonomy" id="1844972"/>
    <lineage>
        <taxon>Bacteria</taxon>
        <taxon>Bacillati</taxon>
        <taxon>Bacillota</taxon>
        <taxon>Bacilli</taxon>
        <taxon>Bacillales</taxon>
        <taxon>Paenibacillaceae</taxon>
        <taxon>Paenibacillus</taxon>
    </lineage>
</organism>
<dbReference type="AlphaFoldDB" id="A0A1A5YA52"/>
<dbReference type="PRINTS" id="PR00032">
    <property type="entry name" value="HTHARAC"/>
</dbReference>
<keyword evidence="2" id="KW-0238">DNA-binding</keyword>
<keyword evidence="3" id="KW-0804">Transcription</keyword>
<evidence type="ECO:0000313" key="6">
    <source>
        <dbReference type="EMBL" id="OBR62448.1"/>
    </source>
</evidence>
<comment type="caution">
    <text evidence="6">The sequence shown here is derived from an EMBL/GenBank/DDBJ whole genome shotgun (WGS) entry which is preliminary data.</text>
</comment>
<evidence type="ECO:0000259" key="5">
    <source>
        <dbReference type="PROSITE" id="PS01124"/>
    </source>
</evidence>
<dbReference type="STRING" id="1844972.A7K91_02200"/>
<feature type="domain" description="HTH araC/xylS-type" evidence="5">
    <location>
        <begin position="646"/>
        <end position="745"/>
    </location>
</feature>
<accession>A0A1A5YA52</accession>
<keyword evidence="4" id="KW-0472">Membrane</keyword>
<dbReference type="Proteomes" id="UP000092024">
    <property type="component" value="Unassembled WGS sequence"/>
</dbReference>
<keyword evidence="4" id="KW-0812">Transmembrane</keyword>
<dbReference type="RefSeq" id="WP_068687308.1">
    <property type="nucleotide sequence ID" value="NZ_LYPA01000080.1"/>
</dbReference>
<sequence length="759" mass="86313">MSAFSWKSNGKLYGKLLFTTSLCIALTLLVSSLFYFFAYMQLDLRKTYQSDASNLAQTSKEVISMTENAQSLSFQIYRSFAITKLMFYSEPSYYDVRIAMNELDNYLNSMPYIESIYVYNSASDLFYTARRQGQGGTLSRTELEDQGILDILNQFQSYRPFTPIPRTYTTELLEGEQTTRAYTYLGYDAIGKSNQINSAVIINISAAWINRDIGAAVKPRGAKSYIMDNQNQLLSGDTLEPAQLDINDLALLEREVDNQPSGYIVADFQGRKSFISYTAPDALEWQYVRVTPYSEITAGTTSIVNRTIWIAAGILAGGLFVSWLLSHMLYKPIRLMESQMNMLENERRNTSYTIRQNWLRGLMQGSKKLQTPAQMQRMAQSGITFDFQAGYRVVLIRIDRFAHLKETRGDDLLPYRFAIMNISGEISARYFKAETVDMEEDSVVLLLSPLEDEGAPGEQELLKELLNQIQQSAWDFLKLGLSITWGREGEGAEQLPLLYKEVREASMHRLFYGHGSIIDAESVTALKANDYVFPLEREKKLTDALMTGKSDEAKRLLSDILKETSAYSFHVVRMTSAHLSMTVNNHLSTIQKNNNLDMNGIGYLHLPSLDQVETMKEIEDAFYKLFDALQEKLSVKRSSRHEELIARINKRISELYADSSLSLNSIAEEMGMSPIYLSRLYKQYALTPIVDAINQVRMEAAKQYLEQSDMPVVDIAPQCGYTSSSYFHRMFKKSFGVTPADYRKMKAQPDNSSRPTAEA</sequence>